<dbReference type="CDD" id="cd03809">
    <property type="entry name" value="GT4_MtfB-like"/>
    <property type="match status" value="1"/>
</dbReference>
<gene>
    <name evidence="3" type="ORF">AUK04_04810</name>
</gene>
<feature type="domain" description="Glycosyl transferase family 1" evidence="2">
    <location>
        <begin position="201"/>
        <end position="348"/>
    </location>
</feature>
<dbReference type="InterPro" id="IPR001296">
    <property type="entry name" value="Glyco_trans_1"/>
</dbReference>
<evidence type="ECO:0000256" key="1">
    <source>
        <dbReference type="ARBA" id="ARBA00022679"/>
    </source>
</evidence>
<dbReference type="Proteomes" id="UP000183758">
    <property type="component" value="Unassembled WGS sequence"/>
</dbReference>
<dbReference type="SUPFAM" id="SSF53756">
    <property type="entry name" value="UDP-Glycosyltransferase/glycogen phosphorylase"/>
    <property type="match status" value="1"/>
</dbReference>
<dbReference type="AlphaFoldDB" id="A0A1J5HTU9"/>
<proteinExistence type="predicted"/>
<comment type="caution">
    <text evidence="3">The sequence shown here is derived from an EMBL/GenBank/DDBJ whole genome shotgun (WGS) entry which is preliminary data.</text>
</comment>
<sequence length="371" mass="42709">MKKSFPMKIGIDISQIVHSGSGVARFTDGLVNTILENDTKNRWTFLFYSLRQSLPNTLEKLIKLKGHRLIKIPLPPTAVSALWNNIHKFKVENLVGYLDWFISSDWVEPPSDLKKATIIHDLAYLRFPETIQSNILKTQTQRINWVKKESKIIFTDSISTKNDVIELLKINGNKIFTNYPGLNLAKQITDYHEVLSKYHITKPYILSVGKLEPRKNLKRLIDAYSSIKEPKPDLVIVGSKGWDKEIKKIINKNEKIKLLGYLNDDELTVLYQQALFFVYPSIWEGFGYPVLEAMQNGTPVTVSNSSSLSEIAKENALYFDPMSIQSIAQAMKRLIDDIQLRNDLKNKGLAHSKQFTWKKYYNLLIKTLMMN</sequence>
<keyword evidence="1" id="KW-0808">Transferase</keyword>
<dbReference type="GO" id="GO:0009103">
    <property type="term" value="P:lipopolysaccharide biosynthetic process"/>
    <property type="evidence" value="ECO:0007669"/>
    <property type="project" value="TreeGrafter"/>
</dbReference>
<dbReference type="Gene3D" id="3.40.50.2000">
    <property type="entry name" value="Glycogen Phosphorylase B"/>
    <property type="match status" value="1"/>
</dbReference>
<dbReference type="PANTHER" id="PTHR46401">
    <property type="entry name" value="GLYCOSYLTRANSFERASE WBBK-RELATED"/>
    <property type="match status" value="1"/>
</dbReference>
<reference evidence="3 4" key="1">
    <citation type="journal article" date="2016" name="Environ. Microbiol.">
        <title>Genomic resolution of a cold subsurface aquifer community provides metabolic insights for novel microbes adapted to high CO concentrations.</title>
        <authorList>
            <person name="Probst A.J."/>
            <person name="Castelle C.J."/>
            <person name="Singh A."/>
            <person name="Brown C.T."/>
            <person name="Anantharaman K."/>
            <person name="Sharon I."/>
            <person name="Hug L.A."/>
            <person name="Burstein D."/>
            <person name="Emerson J.B."/>
            <person name="Thomas B.C."/>
            <person name="Banfield J.F."/>
        </authorList>
    </citation>
    <scope>NUCLEOTIDE SEQUENCE [LARGE SCALE GENOMIC DNA]</scope>
    <source>
        <strain evidence="3">CG2_30_33_16</strain>
    </source>
</reference>
<protein>
    <recommendedName>
        <fullName evidence="2">Glycosyl transferase family 1 domain-containing protein</fullName>
    </recommendedName>
</protein>
<evidence type="ECO:0000313" key="4">
    <source>
        <dbReference type="Proteomes" id="UP000183758"/>
    </source>
</evidence>
<dbReference type="EMBL" id="MNZM01000115">
    <property type="protein sequence ID" value="OIP82384.1"/>
    <property type="molecule type" value="Genomic_DNA"/>
</dbReference>
<dbReference type="Pfam" id="PF00534">
    <property type="entry name" value="Glycos_transf_1"/>
    <property type="match status" value="1"/>
</dbReference>
<evidence type="ECO:0000313" key="3">
    <source>
        <dbReference type="EMBL" id="OIP82384.1"/>
    </source>
</evidence>
<dbReference type="GO" id="GO:0016757">
    <property type="term" value="F:glycosyltransferase activity"/>
    <property type="evidence" value="ECO:0007669"/>
    <property type="project" value="InterPro"/>
</dbReference>
<accession>A0A1J5HTU9</accession>
<evidence type="ECO:0000259" key="2">
    <source>
        <dbReference type="Pfam" id="PF00534"/>
    </source>
</evidence>
<dbReference type="PANTHER" id="PTHR46401:SF2">
    <property type="entry name" value="GLYCOSYLTRANSFERASE WBBK-RELATED"/>
    <property type="match status" value="1"/>
</dbReference>
<organism evidence="3 4">
    <name type="scientific">Candidatus Roizmanbacteria bacterium CG2_30_33_16</name>
    <dbReference type="NCBI Taxonomy" id="1805340"/>
    <lineage>
        <taxon>Bacteria</taxon>
        <taxon>Candidatus Roizmaniibacteriota</taxon>
    </lineage>
</organism>
<name>A0A1J5HTU9_9BACT</name>